<dbReference type="InterPro" id="IPR035979">
    <property type="entry name" value="RBD_domain_sf"/>
</dbReference>
<evidence type="ECO:0000313" key="4">
    <source>
        <dbReference type="Proteomes" id="UP000812966"/>
    </source>
</evidence>
<sequence length="678" mass="75901">MVARTTTADFPWYPHQVHFDCSTSNESLGFKKPDSDRSHPEVRGRGLRLYLEASLTPETHRVFTESFGRCEIQLDHTGHAGIVWFSSTRAAEKALTIHQSRPIQTQTQSGFQLTPLHPSPGTSMAPARIRILTGPPAALSIGEVYDAIRPWGSLCSLNLLPRNKFNSWEVGFWRESDAEAWEKEWNGSSFAGGSTISISLADRFTTPSKAYLAQLSLSLSQLPPTPISPLRRRKSFDIEREHSDTPQRCRLRTESKEYWVAEYHGSTERTPLNSRTQAEVGLEPAHAVCYPMTPPRESDLVSIRLRQRTTSWATLRCSNLPTSVDSVILNQYLAKVCPIISVKMSRESDGQSRGVAFLTFESWETAAVALRRLHRASIHGTRLSFTFEETGIPPFLGRRLRFRSTTEDSILSLTSAPVQPLSPETPIKADTVAEVGVQTDPSFITAGVQTEPRPVSICTSAQTDNPSSSRTIAMQTMEAPGLRCIATQTDAVPPSNSVVVRPEAETLELPPPVKKQKLRSTTVVTLDLWKDIPAIAPDSLQELCLHPAGDVWVWLSNASATARRTFRLREPEPEMQRLSLRWLGVVAVGDEDVLRQHLLGNMLRLLKASRAEAEFQNDRETPADPSFSTQTWGYKDLGPKVAERLLSEEHLPSMLMLMNCYPFVLREMITRRRYLPRV</sequence>
<accession>A0A8K0NRX1</accession>
<dbReference type="Gene3D" id="3.30.70.330">
    <property type="match status" value="1"/>
</dbReference>
<gene>
    <name evidence="3" type="ORF">FFLO_04834</name>
</gene>
<dbReference type="InterPro" id="IPR000504">
    <property type="entry name" value="RRM_dom"/>
</dbReference>
<dbReference type="CDD" id="cd00590">
    <property type="entry name" value="RRM_SF"/>
    <property type="match status" value="1"/>
</dbReference>
<dbReference type="InterPro" id="IPR012677">
    <property type="entry name" value="Nucleotide-bd_a/b_plait_sf"/>
</dbReference>
<dbReference type="EMBL" id="JABELV010000110">
    <property type="protein sequence ID" value="KAG7530726.1"/>
    <property type="molecule type" value="Genomic_DNA"/>
</dbReference>
<proteinExistence type="predicted"/>
<comment type="caution">
    <text evidence="3">The sequence shown here is derived from an EMBL/GenBank/DDBJ whole genome shotgun (WGS) entry which is preliminary data.</text>
</comment>
<organism evidence="3 4">
    <name type="scientific">Filobasidium floriforme</name>
    <dbReference type="NCBI Taxonomy" id="5210"/>
    <lineage>
        <taxon>Eukaryota</taxon>
        <taxon>Fungi</taxon>
        <taxon>Dikarya</taxon>
        <taxon>Basidiomycota</taxon>
        <taxon>Agaricomycotina</taxon>
        <taxon>Tremellomycetes</taxon>
        <taxon>Filobasidiales</taxon>
        <taxon>Filobasidiaceae</taxon>
        <taxon>Filobasidium</taxon>
    </lineage>
</organism>
<evidence type="ECO:0000256" key="1">
    <source>
        <dbReference type="PROSITE-ProRule" id="PRU00176"/>
    </source>
</evidence>
<feature type="domain" description="RRM" evidence="2">
    <location>
        <begin position="313"/>
        <end position="407"/>
    </location>
</feature>
<dbReference type="AlphaFoldDB" id="A0A8K0NRX1"/>
<dbReference type="PROSITE" id="PS50102">
    <property type="entry name" value="RRM"/>
    <property type="match status" value="1"/>
</dbReference>
<dbReference type="SMART" id="SM00360">
    <property type="entry name" value="RRM"/>
    <property type="match status" value="1"/>
</dbReference>
<dbReference type="SUPFAM" id="SSF54928">
    <property type="entry name" value="RNA-binding domain, RBD"/>
    <property type="match status" value="1"/>
</dbReference>
<reference evidence="3" key="1">
    <citation type="submission" date="2020-04" db="EMBL/GenBank/DDBJ databases">
        <title>Analysis of mating type loci in Filobasidium floriforme.</title>
        <authorList>
            <person name="Nowrousian M."/>
        </authorList>
    </citation>
    <scope>NUCLEOTIDE SEQUENCE</scope>
    <source>
        <strain evidence="3">CBS 6242</strain>
    </source>
</reference>
<dbReference type="Proteomes" id="UP000812966">
    <property type="component" value="Unassembled WGS sequence"/>
</dbReference>
<keyword evidence="1" id="KW-0694">RNA-binding</keyword>
<name>A0A8K0NRX1_9TREE</name>
<keyword evidence="4" id="KW-1185">Reference proteome</keyword>
<dbReference type="Pfam" id="PF00076">
    <property type="entry name" value="RRM_1"/>
    <property type="match status" value="1"/>
</dbReference>
<evidence type="ECO:0000259" key="2">
    <source>
        <dbReference type="PROSITE" id="PS50102"/>
    </source>
</evidence>
<protein>
    <recommendedName>
        <fullName evidence="2">RRM domain-containing protein</fullName>
    </recommendedName>
</protein>
<evidence type="ECO:0000313" key="3">
    <source>
        <dbReference type="EMBL" id="KAG7530726.1"/>
    </source>
</evidence>
<dbReference type="GO" id="GO:0003723">
    <property type="term" value="F:RNA binding"/>
    <property type="evidence" value="ECO:0007669"/>
    <property type="project" value="UniProtKB-UniRule"/>
</dbReference>